<reference evidence="3" key="2">
    <citation type="submission" date="2015-01" db="EMBL/GenBank/DDBJ databases">
        <title>Evolutionary Origins and Diversification of the Mycorrhizal Mutualists.</title>
        <authorList>
            <consortium name="DOE Joint Genome Institute"/>
            <consortium name="Mycorrhizal Genomics Consortium"/>
            <person name="Kohler A."/>
            <person name="Kuo A."/>
            <person name="Nagy L.G."/>
            <person name="Floudas D."/>
            <person name="Copeland A."/>
            <person name="Barry K.W."/>
            <person name="Cichocki N."/>
            <person name="Veneault-Fourrey C."/>
            <person name="LaButti K."/>
            <person name="Lindquist E.A."/>
            <person name="Lipzen A."/>
            <person name="Lundell T."/>
            <person name="Morin E."/>
            <person name="Murat C."/>
            <person name="Riley R."/>
            <person name="Ohm R."/>
            <person name="Sun H."/>
            <person name="Tunlid A."/>
            <person name="Henrissat B."/>
            <person name="Grigoriev I.V."/>
            <person name="Hibbett D.S."/>
            <person name="Martin F."/>
        </authorList>
    </citation>
    <scope>NUCLEOTIDE SEQUENCE [LARGE SCALE GENOMIC DNA]</scope>
    <source>
        <strain evidence="3">ATCC 200175</strain>
    </source>
</reference>
<dbReference type="HOGENOM" id="CLU_539788_0_0_1"/>
<evidence type="ECO:0000256" key="1">
    <source>
        <dbReference type="SAM" id="MobiDB-lite"/>
    </source>
</evidence>
<feature type="compositionally biased region" description="Low complexity" evidence="1">
    <location>
        <begin position="410"/>
        <end position="442"/>
    </location>
</feature>
<dbReference type="AlphaFoldDB" id="A0A0C9TH66"/>
<organism evidence="2 3">
    <name type="scientific">Paxillus involutus ATCC 200175</name>
    <dbReference type="NCBI Taxonomy" id="664439"/>
    <lineage>
        <taxon>Eukaryota</taxon>
        <taxon>Fungi</taxon>
        <taxon>Dikarya</taxon>
        <taxon>Basidiomycota</taxon>
        <taxon>Agaricomycotina</taxon>
        <taxon>Agaricomycetes</taxon>
        <taxon>Agaricomycetidae</taxon>
        <taxon>Boletales</taxon>
        <taxon>Paxilineae</taxon>
        <taxon>Paxillaceae</taxon>
        <taxon>Paxillus</taxon>
    </lineage>
</organism>
<reference evidence="2 3" key="1">
    <citation type="submission" date="2014-06" db="EMBL/GenBank/DDBJ databases">
        <authorList>
            <consortium name="DOE Joint Genome Institute"/>
            <person name="Kuo A."/>
            <person name="Kohler A."/>
            <person name="Nagy L.G."/>
            <person name="Floudas D."/>
            <person name="Copeland A."/>
            <person name="Barry K.W."/>
            <person name="Cichocki N."/>
            <person name="Veneault-Fourrey C."/>
            <person name="LaButti K."/>
            <person name="Lindquist E.A."/>
            <person name="Lipzen A."/>
            <person name="Lundell T."/>
            <person name="Morin E."/>
            <person name="Murat C."/>
            <person name="Sun H."/>
            <person name="Tunlid A."/>
            <person name="Henrissat B."/>
            <person name="Grigoriev I.V."/>
            <person name="Hibbett D.S."/>
            <person name="Martin F."/>
            <person name="Nordberg H.P."/>
            <person name="Cantor M.N."/>
            <person name="Hua S.X."/>
        </authorList>
    </citation>
    <scope>NUCLEOTIDE SEQUENCE [LARGE SCALE GENOMIC DNA]</scope>
    <source>
        <strain evidence="2 3">ATCC 200175</strain>
    </source>
</reference>
<sequence>MLPSPEEVVLQPDGVPAPEVGLDLLPGESDEVLSHLRIPTLDKGKARAIDVDVDHLPVAGPSRLQQPLPLVPPRKSKSLPVGNGPQYATQMPAAFTAQNAHEEEIEERRQQEDKECIEAVQKANNTVTDDTAPSVRAFQEGFKLPNFLFSPAVLKKLRIFHLDVERYDRLLDTWVGFDARYTVMLMKRDNGVLLVKTANVQWYLHFDRYLKQVKQPGSPNIVKHLPAEHTFMRRSMSREPLQAVMSPLLGADTYDAYESFYGAVLDKDDAKVKHRVPTVYNVRPSSSLNVGRVPTIYEECPHFSNADPSQAAKQIPTIMTKRAKYVRSDSVISLTDSGDSSEQDSDSYGTTTAKMKGKQCQASPLSPHSRHASHHDDSPEYESDSPDSPVAVPAKHRFSGQRRSSRIWVSPSSESIESSGATSSGDSSISPSSSPSQSSDSPKPVVKKEALGLFGIKFVSSTFYDNRRIWEYEENRELHKRFVAYGHTKKGRWTAFMSKAKRPPK</sequence>
<feature type="compositionally biased region" description="Basic residues" evidence="1">
    <location>
        <begin position="394"/>
        <end position="405"/>
    </location>
</feature>
<dbReference type="OrthoDB" id="2676598at2759"/>
<gene>
    <name evidence="2" type="ORF">PAXINDRAFT_158446</name>
</gene>
<feature type="region of interest" description="Disordered" evidence="1">
    <location>
        <begin position="332"/>
        <end position="444"/>
    </location>
</feature>
<dbReference type="Proteomes" id="UP000053647">
    <property type="component" value="Unassembled WGS sequence"/>
</dbReference>
<evidence type="ECO:0000313" key="2">
    <source>
        <dbReference type="EMBL" id="KIJ07347.1"/>
    </source>
</evidence>
<keyword evidence="3" id="KW-1185">Reference proteome</keyword>
<feature type="region of interest" description="Disordered" evidence="1">
    <location>
        <begin position="1"/>
        <end position="20"/>
    </location>
</feature>
<evidence type="ECO:0000313" key="3">
    <source>
        <dbReference type="Proteomes" id="UP000053647"/>
    </source>
</evidence>
<protein>
    <submittedName>
        <fullName evidence="2">Uncharacterized protein</fullName>
    </submittedName>
</protein>
<accession>A0A0C9TH66</accession>
<proteinExistence type="predicted"/>
<dbReference type="EMBL" id="KN819924">
    <property type="protein sequence ID" value="KIJ07347.1"/>
    <property type="molecule type" value="Genomic_DNA"/>
</dbReference>
<name>A0A0C9TH66_PAXIN</name>